<feature type="non-terminal residue" evidence="12">
    <location>
        <position position="1"/>
    </location>
</feature>
<comment type="pathway">
    <text evidence="3">Purine metabolism; urate degradation; (S)-allantoin from urate: step 1/3.</text>
</comment>
<evidence type="ECO:0000256" key="7">
    <source>
        <dbReference type="ARBA" id="ARBA00022631"/>
    </source>
</evidence>
<dbReference type="PANTHER" id="PTHR42874:SF1">
    <property type="entry name" value="URICASE"/>
    <property type="match status" value="1"/>
</dbReference>
<dbReference type="PANTHER" id="PTHR42874">
    <property type="entry name" value="URICASE"/>
    <property type="match status" value="1"/>
</dbReference>
<evidence type="ECO:0000256" key="10">
    <source>
        <dbReference type="ARBA" id="ARBA00048818"/>
    </source>
</evidence>
<evidence type="ECO:0000256" key="4">
    <source>
        <dbReference type="ARBA" id="ARBA00009760"/>
    </source>
</evidence>
<keyword evidence="13" id="KW-1185">Reference proteome</keyword>
<comment type="caution">
    <text evidence="12">The sequence shown here is derived from an EMBL/GenBank/DDBJ whole genome shotgun (WGS) entry which is preliminary data.</text>
</comment>
<dbReference type="EMBL" id="CATNWA010003540">
    <property type="protein sequence ID" value="CAI9545598.1"/>
    <property type="molecule type" value="Genomic_DNA"/>
</dbReference>
<keyword evidence="9" id="KW-0576">Peroxisome</keyword>
<evidence type="ECO:0000256" key="5">
    <source>
        <dbReference type="ARBA" id="ARBA00012598"/>
    </source>
</evidence>
<comment type="catalytic activity">
    <reaction evidence="10 11">
        <text>urate + O2 + H2O = 5-hydroxyisourate + H2O2</text>
        <dbReference type="Rhea" id="RHEA:21368"/>
        <dbReference type="ChEBI" id="CHEBI:15377"/>
        <dbReference type="ChEBI" id="CHEBI:15379"/>
        <dbReference type="ChEBI" id="CHEBI:16240"/>
        <dbReference type="ChEBI" id="CHEBI:17775"/>
        <dbReference type="ChEBI" id="CHEBI:18072"/>
        <dbReference type="EC" id="1.7.3.3"/>
    </reaction>
</comment>
<evidence type="ECO:0000256" key="8">
    <source>
        <dbReference type="ARBA" id="ARBA00023002"/>
    </source>
</evidence>
<comment type="subcellular location">
    <subcellularLocation>
        <location evidence="2">Peroxisome</location>
    </subcellularLocation>
</comment>
<accession>A0ABN9BDH9</accession>
<evidence type="ECO:0000256" key="2">
    <source>
        <dbReference type="ARBA" id="ARBA00004275"/>
    </source>
</evidence>
<reference evidence="12" key="1">
    <citation type="submission" date="2023-05" db="EMBL/GenBank/DDBJ databases">
        <authorList>
            <person name="Stuckert A."/>
        </authorList>
    </citation>
    <scope>NUCLEOTIDE SEQUENCE</scope>
</reference>
<name>A0ABN9BDH9_9NEOB</name>
<dbReference type="InterPro" id="IPR002042">
    <property type="entry name" value="Uricase"/>
</dbReference>
<dbReference type="PIRSF" id="PIRSF000241">
    <property type="entry name" value="Urate_oxidase"/>
    <property type="match status" value="1"/>
</dbReference>
<comment type="similarity">
    <text evidence="4 11">Belongs to the uricase family.</text>
</comment>
<dbReference type="NCBIfam" id="TIGR03383">
    <property type="entry name" value="urate_oxi"/>
    <property type="match status" value="1"/>
</dbReference>
<evidence type="ECO:0000256" key="11">
    <source>
        <dbReference type="RuleBase" id="RU004455"/>
    </source>
</evidence>
<dbReference type="EC" id="1.7.3.3" evidence="5 11"/>
<dbReference type="Gene3D" id="3.10.270.10">
    <property type="entry name" value="Urate Oxidase"/>
    <property type="match status" value="1"/>
</dbReference>
<evidence type="ECO:0000313" key="13">
    <source>
        <dbReference type="Proteomes" id="UP001162483"/>
    </source>
</evidence>
<dbReference type="SUPFAM" id="SSF55620">
    <property type="entry name" value="Tetrahydrobiopterin biosynthesis enzymes-like"/>
    <property type="match status" value="2"/>
</dbReference>
<evidence type="ECO:0000256" key="6">
    <source>
        <dbReference type="ARBA" id="ARBA00017098"/>
    </source>
</evidence>
<dbReference type="Pfam" id="PF01014">
    <property type="entry name" value="Uricase"/>
    <property type="match status" value="2"/>
</dbReference>
<organism evidence="12 13">
    <name type="scientific">Staurois parvus</name>
    <dbReference type="NCBI Taxonomy" id="386267"/>
    <lineage>
        <taxon>Eukaryota</taxon>
        <taxon>Metazoa</taxon>
        <taxon>Chordata</taxon>
        <taxon>Craniata</taxon>
        <taxon>Vertebrata</taxon>
        <taxon>Euteleostomi</taxon>
        <taxon>Amphibia</taxon>
        <taxon>Batrachia</taxon>
        <taxon>Anura</taxon>
        <taxon>Neobatrachia</taxon>
        <taxon>Ranoidea</taxon>
        <taxon>Ranidae</taxon>
        <taxon>Staurois</taxon>
    </lineage>
</organism>
<evidence type="ECO:0000313" key="12">
    <source>
        <dbReference type="EMBL" id="CAI9545598.1"/>
    </source>
</evidence>
<proteinExistence type="inferred from homology"/>
<keyword evidence="8 11" id="KW-0560">Oxidoreductase</keyword>
<dbReference type="InterPro" id="IPR019842">
    <property type="entry name" value="Uricase_CS"/>
</dbReference>
<gene>
    <name evidence="12" type="ORF">SPARVUS_LOCUS2680431</name>
</gene>
<protein>
    <recommendedName>
        <fullName evidence="6 11">Uricase</fullName>
        <ecNumber evidence="5 11">1.7.3.3</ecNumber>
    </recommendedName>
</protein>
<sequence length="294" mass="33715">DSDVEFARTGYGKNAVKVLQIKREGNGHFIKEIEASVQLTLQSKKDYLYGDNSDIIPTDTVKNTIYALAKFKGIKTIEDFSLELCNHFLTSFNHVTEARTYIEEAPWRRIEKDGVQHVHAFIYSSEGVHFCEVEQKRGGQPVIHSGIKELRVLKTTQSGFEGFLRDQFTTLQDARDRCFSTVVNCKWRYNTNQGVNFDSKWQTMKEIILDKFAGPYDKGEYSPSIQKTLYDIQMLGLGRIPEIEEIEVILPNKHYFTIDLSKFGLSNQDEVLLPSDKPYGNITGSVRRRIPSKL</sequence>
<evidence type="ECO:0000256" key="3">
    <source>
        <dbReference type="ARBA" id="ARBA00004831"/>
    </source>
</evidence>
<comment type="function">
    <text evidence="1 11">Catalyzes the oxidation of uric acid to 5-hydroxyisourate, which is further processed to form (S)-allantoin.</text>
</comment>
<evidence type="ECO:0000256" key="1">
    <source>
        <dbReference type="ARBA" id="ARBA00003860"/>
    </source>
</evidence>
<dbReference type="PRINTS" id="PR00093">
    <property type="entry name" value="URICASE"/>
</dbReference>
<dbReference type="Proteomes" id="UP001162483">
    <property type="component" value="Unassembled WGS sequence"/>
</dbReference>
<evidence type="ECO:0000256" key="9">
    <source>
        <dbReference type="ARBA" id="ARBA00023140"/>
    </source>
</evidence>
<dbReference type="PROSITE" id="PS00366">
    <property type="entry name" value="URICASE"/>
    <property type="match status" value="1"/>
</dbReference>
<keyword evidence="7 11" id="KW-0659">Purine metabolism</keyword>